<dbReference type="EMBL" id="JAUSTT010000001">
    <property type="protein sequence ID" value="MDQ0174490.1"/>
    <property type="molecule type" value="Genomic_DNA"/>
</dbReference>
<evidence type="ECO:0000256" key="11">
    <source>
        <dbReference type="ARBA" id="ARBA00022915"/>
    </source>
</evidence>
<dbReference type="Proteomes" id="UP001223586">
    <property type="component" value="Unassembled WGS sequence"/>
</dbReference>
<dbReference type="NCBIfam" id="TIGR00656">
    <property type="entry name" value="asp_kin_monofn"/>
    <property type="match status" value="1"/>
</dbReference>
<evidence type="ECO:0000256" key="8">
    <source>
        <dbReference type="ARBA" id="ARBA00022741"/>
    </source>
</evidence>
<dbReference type="NCBIfam" id="NF005155">
    <property type="entry name" value="PRK06635.1-4"/>
    <property type="match status" value="1"/>
</dbReference>
<dbReference type="InterPro" id="IPR001048">
    <property type="entry name" value="Asp/Glu/Uridylate_kinase"/>
</dbReference>
<evidence type="ECO:0000256" key="12">
    <source>
        <dbReference type="ARBA" id="ARBA00023154"/>
    </source>
</evidence>
<dbReference type="InterPro" id="IPR002912">
    <property type="entry name" value="ACT_dom"/>
</dbReference>
<keyword evidence="7 14" id="KW-0808">Transferase</keyword>
<protein>
    <recommendedName>
        <fullName evidence="14">Aspartokinase</fullName>
        <ecNumber evidence="14">2.7.2.4</ecNumber>
    </recommendedName>
</protein>
<dbReference type="Pfam" id="PF22468">
    <property type="entry name" value="ACT_9"/>
    <property type="match status" value="1"/>
</dbReference>
<keyword evidence="12" id="KW-0457">Lysine biosynthesis</keyword>
<comment type="pathway">
    <text evidence="2 15">Amino-acid biosynthesis; L-lysine biosynthesis via DAP pathway; (S)-tetrahydrodipicolinate from L-aspartate: step 1/4.</text>
</comment>
<sequence>MDLLVMKFGGSSVSTIAKINRTAEKIMDAKNNGHRVIAVVSAMGKTTDQLVSLANELSESPNKRDMDMLLSTGEQVTISLLSIALREKGCKTVSYTGWQAGILTENIHGNARIIDVRKQKIAEQLALDKVVIVAGFQGMTEDGEITTLGRGGSDTTAVALAAAFKASKCLICTDVPGVFTSDPRYIEKARKLDSVSYDEMLELANLGASVLHPRAVEFAKNYLIPLEVCSSMENIPGTLIEEEVSMEKNLVVRGVAFEEDITRISVFWKSHKSMNLASIFSMLAAHHVNVDIIIQSLTNHDRTNLSFSIKNNDLKETLQVLEENKALLGFEEMEFETGLAKVSIVGSGMISNPGVAAEMFQIIDRNHIQMKMVSTSEIKISAVVEANEMLKAANVLHEAFGLSNKIYEKGLSIQPS</sequence>
<comment type="function">
    <text evidence="1">Catalyzes the phosphorylation of the beta-carboxyl group of aspartic acid with ATP to yield 4-phospho-L-aspartate, which is involved in the branched biosynthetic pathway leading to the biosynthesis of amino acids threonine, isoleucine and methionine.</text>
</comment>
<evidence type="ECO:0000256" key="14">
    <source>
        <dbReference type="RuleBase" id="RU003448"/>
    </source>
</evidence>
<evidence type="ECO:0000259" key="16">
    <source>
        <dbReference type="PROSITE" id="PS51671"/>
    </source>
</evidence>
<comment type="similarity">
    <text evidence="5 14">Belongs to the aspartokinase family.</text>
</comment>
<dbReference type="NCBIfam" id="NF005156">
    <property type="entry name" value="PRK06635.1-5"/>
    <property type="match status" value="1"/>
</dbReference>
<dbReference type="PROSITE" id="PS00324">
    <property type="entry name" value="ASPARTOKINASE"/>
    <property type="match status" value="1"/>
</dbReference>
<comment type="catalytic activity">
    <reaction evidence="13 14">
        <text>L-aspartate + ATP = 4-phospho-L-aspartate + ADP</text>
        <dbReference type="Rhea" id="RHEA:23776"/>
        <dbReference type="ChEBI" id="CHEBI:29991"/>
        <dbReference type="ChEBI" id="CHEBI:30616"/>
        <dbReference type="ChEBI" id="CHEBI:57535"/>
        <dbReference type="ChEBI" id="CHEBI:456216"/>
        <dbReference type="EC" id="2.7.2.4"/>
    </reaction>
</comment>
<dbReference type="PIRSF" id="PIRSF000726">
    <property type="entry name" value="Asp_kin"/>
    <property type="match status" value="1"/>
</dbReference>
<dbReference type="SUPFAM" id="SSF53633">
    <property type="entry name" value="Carbamate kinase-like"/>
    <property type="match status" value="1"/>
</dbReference>
<dbReference type="PANTHER" id="PTHR21499">
    <property type="entry name" value="ASPARTATE KINASE"/>
    <property type="match status" value="1"/>
</dbReference>
<dbReference type="InterPro" id="IPR036393">
    <property type="entry name" value="AceGlu_kinase-like_sf"/>
</dbReference>
<keyword evidence="10" id="KW-0067">ATP-binding</keyword>
<dbReference type="NCBIfam" id="NF005154">
    <property type="entry name" value="PRK06635.1-2"/>
    <property type="match status" value="1"/>
</dbReference>
<evidence type="ECO:0000256" key="10">
    <source>
        <dbReference type="ARBA" id="ARBA00022840"/>
    </source>
</evidence>
<dbReference type="SUPFAM" id="SSF55021">
    <property type="entry name" value="ACT-like"/>
    <property type="match status" value="2"/>
</dbReference>
<comment type="pathway">
    <text evidence="3 15">Amino-acid biosynthesis; L-methionine biosynthesis via de novo pathway; L-homoserine from L-aspartate: step 1/3.</text>
</comment>
<name>A0ABT9WMG7_9BACI</name>
<evidence type="ECO:0000256" key="1">
    <source>
        <dbReference type="ARBA" id="ARBA00003121"/>
    </source>
</evidence>
<organism evidence="17 18">
    <name type="scientific">Bacillus chungangensis</name>
    <dbReference type="NCBI Taxonomy" id="587633"/>
    <lineage>
        <taxon>Bacteria</taxon>
        <taxon>Bacillati</taxon>
        <taxon>Bacillota</taxon>
        <taxon>Bacilli</taxon>
        <taxon>Bacillales</taxon>
        <taxon>Bacillaceae</taxon>
        <taxon>Bacillus</taxon>
    </lineage>
</organism>
<keyword evidence="8" id="KW-0547">Nucleotide-binding</keyword>
<dbReference type="CDD" id="cd04261">
    <property type="entry name" value="AAK_AKii-LysC-BS"/>
    <property type="match status" value="1"/>
</dbReference>
<dbReference type="InterPro" id="IPR018042">
    <property type="entry name" value="Aspartate_kinase_CS"/>
</dbReference>
<dbReference type="PROSITE" id="PS51671">
    <property type="entry name" value="ACT"/>
    <property type="match status" value="1"/>
</dbReference>
<dbReference type="InterPro" id="IPR054352">
    <property type="entry name" value="ACT_Aspartokinase"/>
</dbReference>
<keyword evidence="6 15" id="KW-0028">Amino-acid biosynthesis</keyword>
<dbReference type="NCBIfam" id="TIGR00657">
    <property type="entry name" value="asp_kinases"/>
    <property type="match status" value="1"/>
</dbReference>
<keyword evidence="11" id="KW-0220">Diaminopimelate biosynthesis</keyword>
<dbReference type="Gene3D" id="3.30.2130.10">
    <property type="entry name" value="VC0802-like"/>
    <property type="match status" value="1"/>
</dbReference>
<evidence type="ECO:0000256" key="4">
    <source>
        <dbReference type="ARBA" id="ARBA00005139"/>
    </source>
</evidence>
<evidence type="ECO:0000256" key="3">
    <source>
        <dbReference type="ARBA" id="ARBA00004986"/>
    </source>
</evidence>
<comment type="pathway">
    <text evidence="4 15">Amino-acid biosynthesis; L-threonine biosynthesis; L-threonine from L-aspartate: step 1/5.</text>
</comment>
<feature type="domain" description="ACT" evidence="16">
    <location>
        <begin position="264"/>
        <end position="347"/>
    </location>
</feature>
<reference evidence="17 18" key="1">
    <citation type="submission" date="2023-07" db="EMBL/GenBank/DDBJ databases">
        <title>Genomic Encyclopedia of Type Strains, Phase IV (KMG-IV): sequencing the most valuable type-strain genomes for metagenomic binning, comparative biology and taxonomic classification.</title>
        <authorList>
            <person name="Goeker M."/>
        </authorList>
    </citation>
    <scope>NUCLEOTIDE SEQUENCE [LARGE SCALE GENOMIC DNA]</scope>
    <source>
        <strain evidence="17 18">DSM 23837</strain>
    </source>
</reference>
<gene>
    <name evidence="17" type="ORF">J2S08_000321</name>
</gene>
<dbReference type="CDD" id="cd04913">
    <property type="entry name" value="ACT_AKii-LysC-BS-like_1"/>
    <property type="match status" value="1"/>
</dbReference>
<accession>A0ABT9WMG7</accession>
<dbReference type="PANTHER" id="PTHR21499:SF68">
    <property type="entry name" value="ASPARTOKINASE 2"/>
    <property type="match status" value="1"/>
</dbReference>
<keyword evidence="9 14" id="KW-0418">Kinase</keyword>
<evidence type="ECO:0000313" key="17">
    <source>
        <dbReference type="EMBL" id="MDQ0174490.1"/>
    </source>
</evidence>
<evidence type="ECO:0000256" key="13">
    <source>
        <dbReference type="ARBA" id="ARBA00047872"/>
    </source>
</evidence>
<keyword evidence="18" id="KW-1185">Reference proteome</keyword>
<evidence type="ECO:0000256" key="7">
    <source>
        <dbReference type="ARBA" id="ARBA00022679"/>
    </source>
</evidence>
<dbReference type="InterPro" id="IPR005260">
    <property type="entry name" value="Asp_kin_monofn"/>
</dbReference>
<dbReference type="Gene3D" id="3.40.1160.10">
    <property type="entry name" value="Acetylglutamate kinase-like"/>
    <property type="match status" value="1"/>
</dbReference>
<evidence type="ECO:0000256" key="9">
    <source>
        <dbReference type="ARBA" id="ARBA00022777"/>
    </source>
</evidence>
<evidence type="ECO:0000256" key="2">
    <source>
        <dbReference type="ARBA" id="ARBA00004766"/>
    </source>
</evidence>
<evidence type="ECO:0000256" key="5">
    <source>
        <dbReference type="ARBA" id="ARBA00010122"/>
    </source>
</evidence>
<dbReference type="InterPro" id="IPR045865">
    <property type="entry name" value="ACT-like_dom_sf"/>
</dbReference>
<dbReference type="Pfam" id="PF00696">
    <property type="entry name" value="AA_kinase"/>
    <property type="match status" value="1"/>
</dbReference>
<evidence type="ECO:0000313" key="18">
    <source>
        <dbReference type="Proteomes" id="UP001223586"/>
    </source>
</evidence>
<dbReference type="InterPro" id="IPR001341">
    <property type="entry name" value="Asp_kinase"/>
</dbReference>
<evidence type="ECO:0000256" key="15">
    <source>
        <dbReference type="RuleBase" id="RU004249"/>
    </source>
</evidence>
<dbReference type="InterPro" id="IPR041740">
    <property type="entry name" value="AKii-LysC-BS"/>
</dbReference>
<proteinExistence type="inferred from homology"/>
<dbReference type="GO" id="GO:0004072">
    <property type="term" value="F:aspartate kinase activity"/>
    <property type="evidence" value="ECO:0007669"/>
    <property type="project" value="UniProtKB-EC"/>
</dbReference>
<comment type="caution">
    <text evidence="17">The sequence shown here is derived from an EMBL/GenBank/DDBJ whole genome shotgun (WGS) entry which is preliminary data.</text>
</comment>
<dbReference type="RefSeq" id="WP_307225990.1">
    <property type="nucleotide sequence ID" value="NZ_JAUSTT010000001.1"/>
</dbReference>
<dbReference type="CDD" id="cd04923">
    <property type="entry name" value="ACT_AK-LysC-DapG-like_2"/>
    <property type="match status" value="1"/>
</dbReference>
<dbReference type="EC" id="2.7.2.4" evidence="14"/>
<evidence type="ECO:0000256" key="6">
    <source>
        <dbReference type="ARBA" id="ARBA00022605"/>
    </source>
</evidence>